<evidence type="ECO:0000313" key="5">
    <source>
        <dbReference type="Proteomes" id="UP000587462"/>
    </source>
</evidence>
<dbReference type="Pfam" id="PF14237">
    <property type="entry name" value="GYF_2"/>
    <property type="match status" value="1"/>
</dbReference>
<feature type="compositionally biased region" description="Pro residues" evidence="1">
    <location>
        <begin position="295"/>
        <end position="314"/>
    </location>
</feature>
<comment type="caution">
    <text evidence="4">The sequence shown here is derived from an EMBL/GenBank/DDBJ whole genome shotgun (WGS) entry which is preliminary data.</text>
</comment>
<dbReference type="EMBL" id="JABBXF010000025">
    <property type="protein sequence ID" value="NVK78466.1"/>
    <property type="molecule type" value="Genomic_DNA"/>
</dbReference>
<dbReference type="InterPro" id="IPR025640">
    <property type="entry name" value="GYF_2"/>
</dbReference>
<evidence type="ECO:0000256" key="1">
    <source>
        <dbReference type="SAM" id="MobiDB-lite"/>
    </source>
</evidence>
<dbReference type="SUPFAM" id="SSF117892">
    <property type="entry name" value="Band 7/SPFH domain"/>
    <property type="match status" value="1"/>
</dbReference>
<dbReference type="PANTHER" id="PTHR37826:SF2">
    <property type="entry name" value="ZINC-RIBBON DOMAIN-CONTAINING PROTEIN"/>
    <property type="match status" value="1"/>
</dbReference>
<feature type="domain" description="SPFH" evidence="2">
    <location>
        <begin position="26"/>
        <end position="237"/>
    </location>
</feature>
<gene>
    <name evidence="4" type="ORF">HG542_12400</name>
</gene>
<protein>
    <submittedName>
        <fullName evidence="4">SPFH domain-containing protein</fullName>
    </submittedName>
</protein>
<keyword evidence="5" id="KW-1185">Reference proteome</keyword>
<sequence>MSFMDRLRGEFIDIIEWTDDSRDTIVWRYPRYENEIKMGAKLIVRESQVAVFVNMGRIADVFVPGMYELQTGNLPILSTLQGWKYGFHAPFKAEVYFVTTRQFTDMKWGTQNPVTVRDPEFGMVRLRAFGGYAARVTDPARLLTELAGTDPQFRTEEVEDYLRQLIVGRLGTLLAGSGIPMLDLAARQGELGDRLGQALTDELAASHGISIPKFVIENISLPPEVEQAIDARSRMGIIGNVDNYARLQAADAIRDAANNPGGAGEGIGLGLGMAVGQQMAQVFAPQQAAQQPFAPAAPAPASPPAPGGAAAVPPPLPAQQQYQWYIAVDGQQQGPYDHTTFTGHITSGAVRPGMLAWREGMAAWQALEQIPELAQYFRATPPPLPPQA</sequence>
<feature type="region of interest" description="Disordered" evidence="1">
    <location>
        <begin position="291"/>
        <end position="314"/>
    </location>
</feature>
<evidence type="ECO:0000259" key="2">
    <source>
        <dbReference type="Pfam" id="PF13421"/>
    </source>
</evidence>
<dbReference type="Pfam" id="PF13421">
    <property type="entry name" value="Band_7_1"/>
    <property type="match status" value="1"/>
</dbReference>
<dbReference type="Proteomes" id="UP000587462">
    <property type="component" value="Unassembled WGS sequence"/>
</dbReference>
<accession>A0A7Y7E7J5</accession>
<organism evidence="4 5">
    <name type="scientific">Streptomyces morookaense</name>
    <name type="common">Streptoverticillium morookaense</name>
    <dbReference type="NCBI Taxonomy" id="1970"/>
    <lineage>
        <taxon>Bacteria</taxon>
        <taxon>Bacillati</taxon>
        <taxon>Actinomycetota</taxon>
        <taxon>Actinomycetes</taxon>
        <taxon>Kitasatosporales</taxon>
        <taxon>Streptomycetaceae</taxon>
        <taxon>Streptomyces</taxon>
    </lineage>
</organism>
<name>A0A7Y7E7J5_STRMO</name>
<dbReference type="CDD" id="cd03408">
    <property type="entry name" value="SPFH_like_u1"/>
    <property type="match status" value="1"/>
</dbReference>
<evidence type="ECO:0000313" key="4">
    <source>
        <dbReference type="EMBL" id="NVK78466.1"/>
    </source>
</evidence>
<dbReference type="InterPro" id="IPR036013">
    <property type="entry name" value="Band_7/SPFH_dom_sf"/>
</dbReference>
<dbReference type="AlphaFoldDB" id="A0A7Y7E7J5"/>
<dbReference type="PANTHER" id="PTHR37826">
    <property type="entry name" value="FLOTILLIN BAND_7_5 DOMAIN PROTEIN"/>
    <property type="match status" value="1"/>
</dbReference>
<proteinExistence type="predicted"/>
<feature type="domain" description="GYF" evidence="3">
    <location>
        <begin position="324"/>
        <end position="373"/>
    </location>
</feature>
<reference evidence="4 5" key="1">
    <citation type="submission" date="2020-04" db="EMBL/GenBank/DDBJ databases">
        <title>Draft Genome Sequence of Streptomyces morookaense DSM 40503, an 8-azaguanine-producing strain.</title>
        <authorList>
            <person name="Qi J."/>
            <person name="Gao J.-M."/>
        </authorList>
    </citation>
    <scope>NUCLEOTIDE SEQUENCE [LARGE SCALE GENOMIC DNA]</scope>
    <source>
        <strain evidence="4 5">DSM 40503</strain>
    </source>
</reference>
<dbReference type="InterPro" id="IPR033880">
    <property type="entry name" value="SPFH_YdjI"/>
</dbReference>
<evidence type="ECO:0000259" key="3">
    <source>
        <dbReference type="Pfam" id="PF14237"/>
    </source>
</evidence>